<dbReference type="GO" id="GO:0016491">
    <property type="term" value="F:oxidoreductase activity"/>
    <property type="evidence" value="ECO:0007669"/>
    <property type="project" value="UniProtKB-KW"/>
</dbReference>
<gene>
    <name evidence="7" type="primary">LOC112291274</name>
    <name evidence="6" type="ORF">PHYPA_019060</name>
</gene>
<accession>A0A2K1JJC7</accession>
<dbReference type="GeneID" id="112291274"/>
<dbReference type="Gene3D" id="2.60.120.330">
    <property type="entry name" value="B-lactam Antibiotic, Isopenicillin N Synthase, Chain"/>
    <property type="match status" value="1"/>
</dbReference>
<dbReference type="InterPro" id="IPR044861">
    <property type="entry name" value="IPNS-like_FE2OG_OXY"/>
</dbReference>
<evidence type="ECO:0000256" key="3">
    <source>
        <dbReference type="ARBA" id="ARBA00023002"/>
    </source>
</evidence>
<evidence type="ECO:0000256" key="2">
    <source>
        <dbReference type="ARBA" id="ARBA00022723"/>
    </source>
</evidence>
<keyword evidence="2" id="KW-0479">Metal-binding</keyword>
<reference evidence="6 8" key="1">
    <citation type="journal article" date="2008" name="Science">
        <title>The Physcomitrella genome reveals evolutionary insights into the conquest of land by plants.</title>
        <authorList>
            <person name="Rensing S."/>
            <person name="Lang D."/>
            <person name="Zimmer A."/>
            <person name="Terry A."/>
            <person name="Salamov A."/>
            <person name="Shapiro H."/>
            <person name="Nishiyama T."/>
            <person name="Perroud P.-F."/>
            <person name="Lindquist E."/>
            <person name="Kamisugi Y."/>
            <person name="Tanahashi T."/>
            <person name="Sakakibara K."/>
            <person name="Fujita T."/>
            <person name="Oishi K."/>
            <person name="Shin-I T."/>
            <person name="Kuroki Y."/>
            <person name="Toyoda A."/>
            <person name="Suzuki Y."/>
            <person name="Hashimoto A."/>
            <person name="Yamaguchi K."/>
            <person name="Sugano A."/>
            <person name="Kohara Y."/>
            <person name="Fujiyama A."/>
            <person name="Anterola A."/>
            <person name="Aoki S."/>
            <person name="Ashton N."/>
            <person name="Barbazuk W.B."/>
            <person name="Barker E."/>
            <person name="Bennetzen J."/>
            <person name="Bezanilla M."/>
            <person name="Blankenship R."/>
            <person name="Cho S.H."/>
            <person name="Dutcher S."/>
            <person name="Estelle M."/>
            <person name="Fawcett J.A."/>
            <person name="Gundlach H."/>
            <person name="Hanada K."/>
            <person name="Heyl A."/>
            <person name="Hicks K.A."/>
            <person name="Hugh J."/>
            <person name="Lohr M."/>
            <person name="Mayer K."/>
            <person name="Melkozernov A."/>
            <person name="Murata T."/>
            <person name="Nelson D."/>
            <person name="Pils B."/>
            <person name="Prigge M."/>
            <person name="Reiss B."/>
            <person name="Renner T."/>
            <person name="Rombauts S."/>
            <person name="Rushton P."/>
            <person name="Sanderfoot A."/>
            <person name="Schween G."/>
            <person name="Shiu S.-H."/>
            <person name="Stueber K."/>
            <person name="Theodoulou F.L."/>
            <person name="Tu H."/>
            <person name="Van de Peer Y."/>
            <person name="Verrier P.J."/>
            <person name="Waters E."/>
            <person name="Wood A."/>
            <person name="Yang L."/>
            <person name="Cove D."/>
            <person name="Cuming A."/>
            <person name="Hasebe M."/>
            <person name="Lucas S."/>
            <person name="Mishler D.B."/>
            <person name="Reski R."/>
            <person name="Grigoriev I."/>
            <person name="Quatrano R.S."/>
            <person name="Boore J.L."/>
        </authorList>
    </citation>
    <scope>NUCLEOTIDE SEQUENCE [LARGE SCALE GENOMIC DNA]</scope>
    <source>
        <strain evidence="7 8">cv. Gransden 2004</strain>
    </source>
</reference>
<proteinExistence type="inferred from homology"/>
<name>A0A2K1JJC7_PHYPA</name>
<reference evidence="7" key="3">
    <citation type="submission" date="2020-12" db="UniProtKB">
        <authorList>
            <consortium name="EnsemblPlants"/>
        </authorList>
    </citation>
    <scope>IDENTIFICATION</scope>
</reference>
<dbReference type="Gramene" id="Pp3c14_26250V3.2">
    <property type="protein sequence ID" value="Pp3c14_26250V3.2"/>
    <property type="gene ID" value="Pp3c14_26250"/>
</dbReference>
<organism evidence="6">
    <name type="scientific">Physcomitrium patens</name>
    <name type="common">Spreading-leaved earth moss</name>
    <name type="synonym">Physcomitrella patens</name>
    <dbReference type="NCBI Taxonomy" id="3218"/>
    <lineage>
        <taxon>Eukaryota</taxon>
        <taxon>Viridiplantae</taxon>
        <taxon>Streptophyta</taxon>
        <taxon>Embryophyta</taxon>
        <taxon>Bryophyta</taxon>
        <taxon>Bryophytina</taxon>
        <taxon>Bryopsida</taxon>
        <taxon>Funariidae</taxon>
        <taxon>Funariales</taxon>
        <taxon>Funariaceae</taxon>
        <taxon>Physcomitrium</taxon>
    </lineage>
</organism>
<dbReference type="Gramene" id="Pp3c14_26250V3.1">
    <property type="protein sequence ID" value="Pp3c14_26250V3.1"/>
    <property type="gene ID" value="Pp3c14_26250"/>
</dbReference>
<reference evidence="6 8" key="2">
    <citation type="journal article" date="2018" name="Plant J.">
        <title>The Physcomitrella patens chromosome-scale assembly reveals moss genome structure and evolution.</title>
        <authorList>
            <person name="Lang D."/>
            <person name="Ullrich K.K."/>
            <person name="Murat F."/>
            <person name="Fuchs J."/>
            <person name="Jenkins J."/>
            <person name="Haas F.B."/>
            <person name="Piednoel M."/>
            <person name="Gundlach H."/>
            <person name="Van Bel M."/>
            <person name="Meyberg R."/>
            <person name="Vives C."/>
            <person name="Morata J."/>
            <person name="Symeonidi A."/>
            <person name="Hiss M."/>
            <person name="Muchero W."/>
            <person name="Kamisugi Y."/>
            <person name="Saleh O."/>
            <person name="Blanc G."/>
            <person name="Decker E.L."/>
            <person name="van Gessel N."/>
            <person name="Grimwood J."/>
            <person name="Hayes R.D."/>
            <person name="Graham S.W."/>
            <person name="Gunter L.E."/>
            <person name="McDaniel S.F."/>
            <person name="Hoernstein S.N.W."/>
            <person name="Larsson A."/>
            <person name="Li F.W."/>
            <person name="Perroud P.F."/>
            <person name="Phillips J."/>
            <person name="Ranjan P."/>
            <person name="Rokshar D.S."/>
            <person name="Rothfels C.J."/>
            <person name="Schneider L."/>
            <person name="Shu S."/>
            <person name="Stevenson D.W."/>
            <person name="Thummler F."/>
            <person name="Tillich M."/>
            <person name="Villarreal Aguilar J.C."/>
            <person name="Widiez T."/>
            <person name="Wong G.K."/>
            <person name="Wymore A."/>
            <person name="Zhang Y."/>
            <person name="Zimmer A.D."/>
            <person name="Quatrano R.S."/>
            <person name="Mayer K.F.X."/>
            <person name="Goodstein D."/>
            <person name="Casacuberta J.M."/>
            <person name="Vandepoele K."/>
            <person name="Reski R."/>
            <person name="Cuming A.C."/>
            <person name="Tuskan G.A."/>
            <person name="Maumus F."/>
            <person name="Salse J."/>
            <person name="Schmutz J."/>
            <person name="Rensing S.A."/>
        </authorList>
    </citation>
    <scope>NUCLEOTIDE SEQUENCE [LARGE SCALE GENOMIC DNA]</scope>
    <source>
        <strain evidence="7 8">cv. Gransden 2004</strain>
    </source>
</reference>
<dbReference type="GO" id="GO:0046872">
    <property type="term" value="F:metal ion binding"/>
    <property type="evidence" value="ECO:0007669"/>
    <property type="project" value="UniProtKB-KW"/>
</dbReference>
<keyword evidence="3" id="KW-0560">Oxidoreductase</keyword>
<dbReference type="OrthoDB" id="10248513at2759"/>
<dbReference type="InterPro" id="IPR027443">
    <property type="entry name" value="IPNS-like_sf"/>
</dbReference>
<evidence type="ECO:0000313" key="7">
    <source>
        <dbReference type="EnsemblPlants" id="Pp3c14_26250V3.1"/>
    </source>
</evidence>
<dbReference type="PANTHER" id="PTHR10209:SF874">
    <property type="entry name" value="2-OXOGLUTARATE (2OG) AND FE(II)-DEPENDENT OXYGENASE SUPERFAMILY PROTEIN"/>
    <property type="match status" value="1"/>
</dbReference>
<dbReference type="EnsemblPlants" id="Pp3c14_26250V3.2">
    <property type="protein sequence ID" value="Pp3c14_26250V3.2"/>
    <property type="gene ID" value="Pp3c14_26250"/>
</dbReference>
<dbReference type="EnsemblPlants" id="Pp3c14_26250V3.1">
    <property type="protein sequence ID" value="Pp3c14_26250V3.1"/>
    <property type="gene ID" value="Pp3c14_26250"/>
</dbReference>
<dbReference type="PaxDb" id="3218-PP1S269_34V6.1"/>
<evidence type="ECO:0000313" key="6">
    <source>
        <dbReference type="EMBL" id="PNR41655.1"/>
    </source>
</evidence>
<dbReference type="AlphaFoldDB" id="A0A2K1JJC7"/>
<dbReference type="STRING" id="3218.A0A2K1JJC7"/>
<protein>
    <recommendedName>
        <fullName evidence="5">Isopenicillin N synthase-like Fe(2+) 2OG dioxygenase domain-containing protein</fullName>
    </recommendedName>
</protein>
<dbReference type="OMA" id="HQPDPKC"/>
<evidence type="ECO:0000313" key="8">
    <source>
        <dbReference type="Proteomes" id="UP000006727"/>
    </source>
</evidence>
<dbReference type="PANTHER" id="PTHR10209">
    <property type="entry name" value="OXIDOREDUCTASE, 2OG-FE II OXYGENASE FAMILY PROTEIN"/>
    <property type="match status" value="1"/>
</dbReference>
<evidence type="ECO:0000256" key="4">
    <source>
        <dbReference type="ARBA" id="ARBA00023004"/>
    </source>
</evidence>
<feature type="domain" description="Isopenicillin N synthase-like Fe(2+) 2OG dioxygenase" evidence="5">
    <location>
        <begin position="255"/>
        <end position="346"/>
    </location>
</feature>
<sequence length="390" mass="42899">MELPVIDLEPFLKWRAAQSCESELPISFSDGYDNGIVENGGGGAEIGSPQLELGEGDGLVLLRESCARVAACLRETGALVIRHPCCSTEDNDRFLDMMERYFGQASDLKLKQERPELHYQVGVTPEGVEVPRCSVDLKLQEHMKSLPEHARPIIPAGPDRKWRYMWRIGPRPSTTRFQELNAEPVIPEGLPEWVDVMDGWGHKMIAAVEVVAEMVAIGFGLPKTAFTSLMKQGPHLLAPTGSDLSKYADLNNVFAGYHYDLNFLTIHGRSRFPGLFIWLKDGRKVPVKVPEGCLLLQAGKQLEWLTGGECAAGMHEVVVSASTLKAVEASQKAGKSLWRVSSTMFAHIASDALLKPLGHFATEAASNKYPPIYAGEYVEAELSTINLKNS</sequence>
<dbReference type="SUPFAM" id="SSF51197">
    <property type="entry name" value="Clavaminate synthase-like"/>
    <property type="match status" value="1"/>
</dbReference>
<dbReference type="RefSeq" id="XP_024394213.1">
    <property type="nucleotide sequence ID" value="XM_024538445.2"/>
</dbReference>
<dbReference type="Pfam" id="PF03171">
    <property type="entry name" value="2OG-FeII_Oxy"/>
    <property type="match status" value="1"/>
</dbReference>
<dbReference type="Proteomes" id="UP000006727">
    <property type="component" value="Chromosome 14"/>
</dbReference>
<dbReference type="EMBL" id="ABEU02000014">
    <property type="protein sequence ID" value="PNR41655.1"/>
    <property type="molecule type" value="Genomic_DNA"/>
</dbReference>
<evidence type="ECO:0000256" key="1">
    <source>
        <dbReference type="ARBA" id="ARBA00008056"/>
    </source>
</evidence>
<evidence type="ECO:0000259" key="5">
    <source>
        <dbReference type="Pfam" id="PF03171"/>
    </source>
</evidence>
<dbReference type="KEGG" id="ppp:112291274"/>
<dbReference type="FunCoup" id="A0A2K1JJC7">
    <property type="interactions" value="1159"/>
</dbReference>
<keyword evidence="4" id="KW-0408">Iron</keyword>
<keyword evidence="8" id="KW-1185">Reference proteome</keyword>
<comment type="similarity">
    <text evidence="1">Belongs to the iron/ascorbate-dependent oxidoreductase family.</text>
</comment>